<dbReference type="InterPro" id="IPR022655">
    <property type="entry name" value="DUF1553"/>
</dbReference>
<dbReference type="PANTHER" id="PTHR35889">
    <property type="entry name" value="CYCLOINULO-OLIGOSACCHARIDE FRUCTANOTRANSFERASE-RELATED"/>
    <property type="match status" value="1"/>
</dbReference>
<sequence length="1080" mass="122824">MQLLKYCFGFFMGVVFLSCGGPDLPESVAREYEKLPKTLDFNQHIKPILSDKCFICHGPDKAKIKAGLQLHLPEMAYAELPDSPGKYAIVPGNLGRSETVDRILTEDPDAIMPKPESHLTLTDREKAMLVKWIEDGAEYKDHWAFLAPQKQTIPEVAQKIKVGNAIDNFVLAKLEQEGLEPTERADKETLLRRVSFDLTGLPPTIGEIDSFLSDKAPDAYEKQVDRLLASPHFSEQLTLDWMDLSRYADTHGYTVDRYRDVSPWRDWVLKAFKENMPYDQFLRWQIAGDMMPNASKEQILATTFNRLHPQNLEGGIVDEEFRVEYVSDRTNVVSEGMMGLTMACAKCHDHKYDPISQKNYFEMYSFFNNVNESGQIPWDWSMPVPSMRLPTEEQEEFTAYIEALVNDKSKNVAVVEQDITPEAKKWIADQQYQKIDTKTLPQNLIGKVDFNDGQINSSVPPYHKGEMKQQYAENQKVILTEGFTGKGISFDGDTWLDMGKLAIFQRSHPFSIGIRVFIPEDLENGVIFHKQNSTQLHSYRGYHVSVKDNKIEVLLAHVWPDNAIVERTLNDMPKNKWVQLTMTYDGSSKAKGVKIYMDGVEQKTTIVNDNLYKDIIFNSYTDIIYKNPIEPGLQIGAIWRGKGIGGGKADDILVFDKELTALEVAQISNPEKLKEIVVKSPDDLTSEEQNMLTDYYVHTHSPKVKKALKELAKVRSTMVDSMDQIKEIMVMKEMPEPRETFLLERGQYDAYGEQVFPSTPERIFAYPDSLPKNRLGLAQWLTNKKHPLTARVAVNRYWQNIFGTGIVRTTEDFGNQGELPSHPELLDWLAIHFMESGWDVKALYKLMVMSNTYQQSSKASEEMLKNDKRNRLLARGPSKRLTGEMLRDNALAASGLLNPKIGGESVKPYQPEGLWKINGAAYEEDKGEKLYRRSMYTIWKRSVPHPTIATFDAPERSFCTVRRQETNTPLQALVLMNDPTYIEASRVLGGSMLSYSDPKEGISTVFRKLTGRKIETEELQLLADLREGEYQKFKKNKAKTEGWLNTGEFRISNADDGAMVAANAVVASAIMNSDAAITKR</sequence>
<protein>
    <submittedName>
        <fullName evidence="4">Concanavalin A-like lectin/glucanases superfamily protein</fullName>
    </submittedName>
</protein>
<dbReference type="InterPro" id="IPR011444">
    <property type="entry name" value="DUF1549"/>
</dbReference>
<dbReference type="PANTHER" id="PTHR35889:SF3">
    <property type="entry name" value="F-BOX DOMAIN-CONTAINING PROTEIN"/>
    <property type="match status" value="1"/>
</dbReference>
<name>A0A1G9WV74_9FLAO</name>
<dbReference type="Pfam" id="PF13385">
    <property type="entry name" value="Laminin_G_3"/>
    <property type="match status" value="1"/>
</dbReference>
<evidence type="ECO:0000313" key="4">
    <source>
        <dbReference type="EMBL" id="SDM88013.1"/>
    </source>
</evidence>
<dbReference type="RefSeq" id="WP_089894791.1">
    <property type="nucleotide sequence ID" value="NZ_FNGV01000016.1"/>
</dbReference>
<dbReference type="PROSITE" id="PS51257">
    <property type="entry name" value="PROKAR_LIPOPROTEIN"/>
    <property type="match status" value="1"/>
</dbReference>
<dbReference type="Pfam" id="PF07587">
    <property type="entry name" value="PSD1"/>
    <property type="match status" value="1"/>
</dbReference>
<dbReference type="AlphaFoldDB" id="A0A1G9WV74"/>
<evidence type="ECO:0000259" key="1">
    <source>
        <dbReference type="Pfam" id="PF07583"/>
    </source>
</evidence>
<feature type="domain" description="DUF1553" evidence="2">
    <location>
        <begin position="773"/>
        <end position="1024"/>
    </location>
</feature>
<evidence type="ECO:0000259" key="3">
    <source>
        <dbReference type="Pfam" id="PF07635"/>
    </source>
</evidence>
<dbReference type="STRING" id="192904.SAMN04488514_11664"/>
<dbReference type="EMBL" id="FNGV01000016">
    <property type="protein sequence ID" value="SDM88013.1"/>
    <property type="molecule type" value="Genomic_DNA"/>
</dbReference>
<dbReference type="GO" id="GO:0020037">
    <property type="term" value="F:heme binding"/>
    <property type="evidence" value="ECO:0007669"/>
    <property type="project" value="InterPro"/>
</dbReference>
<dbReference type="GO" id="GO:0009055">
    <property type="term" value="F:electron transfer activity"/>
    <property type="evidence" value="ECO:0007669"/>
    <property type="project" value="InterPro"/>
</dbReference>
<reference evidence="4 5" key="1">
    <citation type="submission" date="2016-10" db="EMBL/GenBank/DDBJ databases">
        <authorList>
            <person name="de Groot N.N."/>
        </authorList>
    </citation>
    <scope>NUCLEOTIDE SEQUENCE [LARGE SCALE GENOMIC DNA]</scope>
    <source>
        <strain evidence="4 5">DSM 19886</strain>
    </source>
</reference>
<feature type="domain" description="DUF1549" evidence="1">
    <location>
        <begin position="166"/>
        <end position="371"/>
    </location>
</feature>
<dbReference type="SUPFAM" id="SSF46626">
    <property type="entry name" value="Cytochrome c"/>
    <property type="match status" value="1"/>
</dbReference>
<dbReference type="SUPFAM" id="SSF49899">
    <property type="entry name" value="Concanavalin A-like lectins/glucanases"/>
    <property type="match status" value="1"/>
</dbReference>
<organism evidence="4 5">
    <name type="scientific">Kriegella aquimaris</name>
    <dbReference type="NCBI Taxonomy" id="192904"/>
    <lineage>
        <taxon>Bacteria</taxon>
        <taxon>Pseudomonadati</taxon>
        <taxon>Bacteroidota</taxon>
        <taxon>Flavobacteriia</taxon>
        <taxon>Flavobacteriales</taxon>
        <taxon>Flavobacteriaceae</taxon>
        <taxon>Kriegella</taxon>
    </lineage>
</organism>
<dbReference type="InterPro" id="IPR036909">
    <property type="entry name" value="Cyt_c-like_dom_sf"/>
</dbReference>
<dbReference type="Pfam" id="PF07583">
    <property type="entry name" value="PSCyt2"/>
    <property type="match status" value="1"/>
</dbReference>
<dbReference type="InterPro" id="IPR011429">
    <property type="entry name" value="Cyt_c_Planctomycete-type"/>
</dbReference>
<gene>
    <name evidence="4" type="ORF">SAMN04488514_11664</name>
</gene>
<evidence type="ECO:0000313" key="5">
    <source>
        <dbReference type="Proteomes" id="UP000199440"/>
    </source>
</evidence>
<keyword evidence="4" id="KW-0430">Lectin</keyword>
<keyword evidence="5" id="KW-1185">Reference proteome</keyword>
<dbReference type="GO" id="GO:0004553">
    <property type="term" value="F:hydrolase activity, hydrolyzing O-glycosyl compounds"/>
    <property type="evidence" value="ECO:0007669"/>
    <property type="project" value="UniProtKB-ARBA"/>
</dbReference>
<accession>A0A1G9WV74</accession>
<evidence type="ECO:0000259" key="2">
    <source>
        <dbReference type="Pfam" id="PF07587"/>
    </source>
</evidence>
<dbReference type="Gene3D" id="2.60.120.200">
    <property type="match status" value="1"/>
</dbReference>
<dbReference type="Proteomes" id="UP000199440">
    <property type="component" value="Unassembled WGS sequence"/>
</dbReference>
<dbReference type="Pfam" id="PF07635">
    <property type="entry name" value="PSCyt1"/>
    <property type="match status" value="1"/>
</dbReference>
<dbReference type="GO" id="GO:0030246">
    <property type="term" value="F:carbohydrate binding"/>
    <property type="evidence" value="ECO:0007669"/>
    <property type="project" value="UniProtKB-KW"/>
</dbReference>
<dbReference type="GO" id="GO:0005975">
    <property type="term" value="P:carbohydrate metabolic process"/>
    <property type="evidence" value="ECO:0007669"/>
    <property type="project" value="UniProtKB-ARBA"/>
</dbReference>
<dbReference type="OrthoDB" id="1450284at2"/>
<proteinExistence type="predicted"/>
<feature type="domain" description="Cytochrome C Planctomycete-type" evidence="3">
    <location>
        <begin position="53"/>
        <end position="116"/>
    </location>
</feature>
<dbReference type="InterPro" id="IPR013320">
    <property type="entry name" value="ConA-like_dom_sf"/>
</dbReference>